<dbReference type="PANTHER" id="PTHR31332">
    <property type="entry name" value="7-HYDROXYMETHYL CHLOROPHYLL A REDUCTASE, CHLOROPLASTIC"/>
    <property type="match status" value="1"/>
</dbReference>
<dbReference type="Pfam" id="PF04432">
    <property type="entry name" value="FrhB_FdhB_C"/>
    <property type="match status" value="1"/>
</dbReference>
<proteinExistence type="predicted"/>
<reference evidence="2" key="1">
    <citation type="submission" date="2018-05" db="EMBL/GenBank/DDBJ databases">
        <authorList>
            <person name="Lanie J.A."/>
            <person name="Ng W.-L."/>
            <person name="Kazmierczak K.M."/>
            <person name="Andrzejewski T.M."/>
            <person name="Davidsen T.M."/>
            <person name="Wayne K.J."/>
            <person name="Tettelin H."/>
            <person name="Glass J.I."/>
            <person name="Rusch D."/>
            <person name="Podicherti R."/>
            <person name="Tsui H.-C.T."/>
            <person name="Winkler M.E."/>
        </authorList>
    </citation>
    <scope>NUCLEOTIDE SEQUENCE</scope>
</reference>
<gene>
    <name evidence="2" type="ORF">METZ01_LOCUS459486</name>
</gene>
<evidence type="ECO:0000313" key="2">
    <source>
        <dbReference type="EMBL" id="SVE06632.1"/>
    </source>
</evidence>
<dbReference type="GO" id="GO:0052592">
    <property type="term" value="F:oxidoreductase activity, acting on CH or CH2 groups, with an iron-sulfur protein as acceptor"/>
    <property type="evidence" value="ECO:0007669"/>
    <property type="project" value="TreeGrafter"/>
</dbReference>
<dbReference type="PANTHER" id="PTHR31332:SF0">
    <property type="entry name" value="7-HYDROXYMETHYL CHLOROPHYLL A REDUCTASE, CHLOROPLASTIC"/>
    <property type="match status" value="1"/>
</dbReference>
<name>A0A383AFX4_9ZZZZ</name>
<sequence length="251" mass="28283">PNPEDAVPIIATTKEQIIASAQSVYMPVPVNMILDKAKNFNGNLGFVGLPDQVASIRILQMSKHSSVKNIKYILGPYTGTNMYKGAIRSFLRGRGVKDYVKINSLKWRAGEWPGYLEVIMEDGTVTKAEKFYYNYLTPFFITKSSLLACDFTNELTDISVGDAWSPIYEKQGKGFSIVLSRSNRGNKILNKMVNDDIISLEPIDLIDALSMHGHMLDFKKRGSFFRIGMKKFIGQKVPLYGYKPNDITFSR</sequence>
<feature type="domain" description="Coenzyme F420 hydrogenase/dehydrogenase beta subunit C-terminal" evidence="1">
    <location>
        <begin position="43"/>
        <end position="204"/>
    </location>
</feature>
<dbReference type="AlphaFoldDB" id="A0A383AFX4"/>
<evidence type="ECO:0000259" key="1">
    <source>
        <dbReference type="Pfam" id="PF04432"/>
    </source>
</evidence>
<dbReference type="InterPro" id="IPR007525">
    <property type="entry name" value="FrhB_FdhB_C"/>
</dbReference>
<feature type="non-terminal residue" evidence="2">
    <location>
        <position position="251"/>
    </location>
</feature>
<dbReference type="EMBL" id="UINC01191812">
    <property type="protein sequence ID" value="SVE06632.1"/>
    <property type="molecule type" value="Genomic_DNA"/>
</dbReference>
<feature type="non-terminal residue" evidence="2">
    <location>
        <position position="1"/>
    </location>
</feature>
<accession>A0A383AFX4</accession>
<organism evidence="2">
    <name type="scientific">marine metagenome</name>
    <dbReference type="NCBI Taxonomy" id="408172"/>
    <lineage>
        <taxon>unclassified sequences</taxon>
        <taxon>metagenomes</taxon>
        <taxon>ecological metagenomes</taxon>
    </lineage>
</organism>
<dbReference type="InterPro" id="IPR045220">
    <property type="entry name" value="FRHB/FDHB/HCAR-like"/>
</dbReference>
<protein>
    <recommendedName>
        <fullName evidence="1">Coenzyme F420 hydrogenase/dehydrogenase beta subunit C-terminal domain-containing protein</fullName>
    </recommendedName>
</protein>